<keyword evidence="4 5" id="KW-1015">Disulfide bond</keyword>
<evidence type="ECO:0000313" key="7">
    <source>
        <dbReference type="Proteomes" id="UP000288716"/>
    </source>
</evidence>
<feature type="disulfide bond" evidence="5">
    <location>
        <begin position="19"/>
        <end position="30"/>
    </location>
</feature>
<dbReference type="InterPro" id="IPR009069">
    <property type="entry name" value="Cys_alpha_HP_mot_SF"/>
</dbReference>
<dbReference type="Pfam" id="PF08991">
    <property type="entry name" value="CMC4"/>
    <property type="match status" value="1"/>
</dbReference>
<dbReference type="SUPFAM" id="SSF47072">
    <property type="entry name" value="Cysteine alpha-hairpin motif"/>
    <property type="match status" value="1"/>
</dbReference>
<comment type="caution">
    <text evidence="6">The sequence shown here is derived from an EMBL/GenBank/DDBJ whole genome shotgun (WGS) entry which is preliminary data.</text>
</comment>
<sequence>MSKKVIDPCKSKACDIQTCLQKNNYEEEQCIKEMFVMFECCKRWREISNSCSGFSNEVIDAKIKQYSKVHKS</sequence>
<evidence type="ECO:0000256" key="3">
    <source>
        <dbReference type="ARBA" id="ARBA00023128"/>
    </source>
</evidence>
<gene>
    <name evidence="6" type="ORF">B4U80_10405</name>
</gene>
<evidence type="ECO:0008006" key="8">
    <source>
        <dbReference type="Google" id="ProtNLM"/>
    </source>
</evidence>
<dbReference type="GO" id="GO:0005739">
    <property type="term" value="C:mitochondrion"/>
    <property type="evidence" value="ECO:0007669"/>
    <property type="project" value="UniProtKB-SubCell"/>
</dbReference>
<organism evidence="6 7">
    <name type="scientific">Leptotrombidium deliense</name>
    <dbReference type="NCBI Taxonomy" id="299467"/>
    <lineage>
        <taxon>Eukaryota</taxon>
        <taxon>Metazoa</taxon>
        <taxon>Ecdysozoa</taxon>
        <taxon>Arthropoda</taxon>
        <taxon>Chelicerata</taxon>
        <taxon>Arachnida</taxon>
        <taxon>Acari</taxon>
        <taxon>Acariformes</taxon>
        <taxon>Trombidiformes</taxon>
        <taxon>Prostigmata</taxon>
        <taxon>Anystina</taxon>
        <taxon>Parasitengona</taxon>
        <taxon>Trombiculoidea</taxon>
        <taxon>Trombiculidae</taxon>
        <taxon>Leptotrombidium</taxon>
    </lineage>
</organism>
<comment type="subcellular location">
    <subcellularLocation>
        <location evidence="1">Mitochondrion</location>
    </subcellularLocation>
</comment>
<dbReference type="EMBL" id="NCKV01001050">
    <property type="protein sequence ID" value="RWS29141.1"/>
    <property type="molecule type" value="Genomic_DNA"/>
</dbReference>
<evidence type="ECO:0000256" key="4">
    <source>
        <dbReference type="ARBA" id="ARBA00023157"/>
    </source>
</evidence>
<dbReference type="PANTHER" id="PTHR15590:SF0">
    <property type="entry name" value="CX9C MOTIF-CONTAINING PROTEIN 4"/>
    <property type="match status" value="1"/>
</dbReference>
<evidence type="ECO:0000313" key="6">
    <source>
        <dbReference type="EMBL" id="RWS29141.1"/>
    </source>
</evidence>
<evidence type="ECO:0000256" key="5">
    <source>
        <dbReference type="PIRSR" id="PIRSR627179-50"/>
    </source>
</evidence>
<protein>
    <recommendedName>
        <fullName evidence="8">Cx9C motif-containing protein 4</fullName>
    </recommendedName>
</protein>
<feature type="disulfide bond" evidence="5">
    <location>
        <begin position="9"/>
        <end position="40"/>
    </location>
</feature>
<dbReference type="PANTHER" id="PTHR15590">
    <property type="entry name" value="CX9C MOTIF-CONTAINING PROTEIN 4"/>
    <property type="match status" value="1"/>
</dbReference>
<feature type="disulfide bond" evidence="5">
    <location>
        <begin position="41"/>
        <end position="51"/>
    </location>
</feature>
<dbReference type="InterPro" id="IPR027179">
    <property type="entry name" value="CMC4"/>
</dbReference>
<name>A0A443SNN7_9ACAR</name>
<dbReference type="Proteomes" id="UP000288716">
    <property type="component" value="Unassembled WGS sequence"/>
</dbReference>
<evidence type="ECO:0000256" key="2">
    <source>
        <dbReference type="ARBA" id="ARBA00009858"/>
    </source>
</evidence>
<dbReference type="PROSITE" id="PS51808">
    <property type="entry name" value="CHCH"/>
    <property type="match status" value="1"/>
</dbReference>
<keyword evidence="7" id="KW-1185">Reference proteome</keyword>
<reference evidence="6 7" key="1">
    <citation type="journal article" date="2018" name="Gigascience">
        <title>Genomes of trombidid mites reveal novel predicted allergens and laterally-transferred genes associated with secondary metabolism.</title>
        <authorList>
            <person name="Dong X."/>
            <person name="Chaisiri K."/>
            <person name="Xia D."/>
            <person name="Armstrong S.D."/>
            <person name="Fang Y."/>
            <person name="Donnelly M.J."/>
            <person name="Kadowaki T."/>
            <person name="McGarry J.W."/>
            <person name="Darby A.C."/>
            <person name="Makepeace B.L."/>
        </authorList>
    </citation>
    <scope>NUCLEOTIDE SEQUENCE [LARGE SCALE GENOMIC DNA]</scope>
    <source>
        <strain evidence="6">UoL-UT</strain>
    </source>
</reference>
<dbReference type="OrthoDB" id="13601at2759"/>
<dbReference type="Gene3D" id="1.10.287.1130">
    <property type="entry name" value="CytochromE C oxidase copper chaperone"/>
    <property type="match status" value="1"/>
</dbReference>
<keyword evidence="3" id="KW-0496">Mitochondrion</keyword>
<accession>A0A443SNN7</accession>
<evidence type="ECO:0000256" key="1">
    <source>
        <dbReference type="ARBA" id="ARBA00004173"/>
    </source>
</evidence>
<dbReference type="AlphaFoldDB" id="A0A443SNN7"/>
<comment type="similarity">
    <text evidence="2">Belongs to the CMC4 family.</text>
</comment>
<dbReference type="VEuPathDB" id="VectorBase:LDEU002899"/>
<dbReference type="STRING" id="299467.A0A443SNN7"/>
<proteinExistence type="inferred from homology"/>